<dbReference type="Gene3D" id="2.130.10.130">
    <property type="entry name" value="Integrin alpha, N-terminal"/>
    <property type="match status" value="1"/>
</dbReference>
<dbReference type="InterPro" id="IPR011990">
    <property type="entry name" value="TPR-like_helical_dom_sf"/>
</dbReference>
<dbReference type="PANTHER" id="PTHR16026">
    <property type="entry name" value="CARTILAGE ACIDIC PROTEIN 1"/>
    <property type="match status" value="1"/>
</dbReference>
<dbReference type="Proteomes" id="UP001416858">
    <property type="component" value="Unassembled WGS sequence"/>
</dbReference>
<evidence type="ECO:0000256" key="1">
    <source>
        <dbReference type="ARBA" id="ARBA00022729"/>
    </source>
</evidence>
<evidence type="ECO:0000256" key="2">
    <source>
        <dbReference type="SAM" id="SignalP"/>
    </source>
</evidence>
<dbReference type="SUPFAM" id="SSF48452">
    <property type="entry name" value="TPR-like"/>
    <property type="match status" value="2"/>
</dbReference>
<dbReference type="PANTHER" id="PTHR16026:SF0">
    <property type="entry name" value="CARTILAGE ACIDIC PROTEIN 1"/>
    <property type="match status" value="1"/>
</dbReference>
<sequence length="1010" mass="111137">MLSTITFRSTTPIRTWSQFSCLLLFFVCVVGCSDAATRWPDPKTDETPLRTMKRAIDEGDWHRAYQYTDAVLRRYPHDIDVLIDLAKVAHVNEQPSRAADILIQACRVESFAQEPRVHQAMVALISAGRLFDAIDLLSEAVQKQPNHHEMRRTLFDLYVGTENRRASLEHGRVLVRKRQFDLELLKSLGNTVRRSLDPKPLEEVASRNPEDRRPMIGSARIQFDEGNYADAIELLREIIGTHPEFVPAHALLARSLASAGRFTELEQWAATLVAGIDQYANYWLALGDWARTQQQVPQAARAYWQATQADADVAESWTKLSVSLKQLVQSGSELPQQAIESVDRRATLLSKFNQQKSRFERTGEISREIATEIAVTLRDLGRLWEAEAWAATAMTLPADDSVPVEETRNQIISLLRKDTPWQSTLHHPELTLDLSYLPLPRIASASDTGVAGRLDASAGSSDTDASDAATPKLHLVNEAALRNLRFFGATADDLDQPGIMLHETLGCGGGTIDFDLDGWSDLYLVAAGGKPPKRDSDANALYRNLGGSFSAVTVVSGTGDTGFGQGVAVGDVNEDGFPDLLVLNYGPNTLLINNGDGTFSDATAHLPNEAASQSWSTSGAIADLDNDGVSDLVILHYCAGLEPSTQPCGTNKQEIPRSCSPMKFPAERDRFYRGVGDGTFIDATAQWSSVPSVIGRGLGVVVGALDETSGLDILVANDMTHNHYWRGVVESNEFKLSESAIAFGLAGDDRSTAQGSMGIAASDLDRDGDLDFYVTNFDREYNTLYEQIIPGQWQDRTAMHDLIQPTLPLVGFGTAAVDLDHNGQSELIVTNGHVDKFSREGKKSVYAHPMQIFGVDRNHRFASLEHQFASEYLAVPHVGRALWTIDVNRDHQTDFAVTHQTEPVALLVNRTNAAGRWIEIQLRGSTSSRDAIGSRVEIQCDGNRWFAAVTAGDGYLCSNERIIRIGLGDTTGNCDITVTWPNQTHQTWTNLSPNSSWNLVQNADNAFELH</sequence>
<dbReference type="InterPro" id="IPR027039">
    <property type="entry name" value="Crtac1"/>
</dbReference>
<dbReference type="Pfam" id="PF07593">
    <property type="entry name" value="UnbV_ASPIC"/>
    <property type="match status" value="1"/>
</dbReference>
<dbReference type="InterPro" id="IPR011519">
    <property type="entry name" value="UnbV_ASPIC"/>
</dbReference>
<feature type="domain" description="ASPIC/UnbV" evidence="3">
    <location>
        <begin position="931"/>
        <end position="997"/>
    </location>
</feature>
<dbReference type="EMBL" id="BAABRO010000006">
    <property type="protein sequence ID" value="GAA5507810.1"/>
    <property type="molecule type" value="Genomic_DNA"/>
</dbReference>
<keyword evidence="1 2" id="KW-0732">Signal</keyword>
<dbReference type="Pfam" id="PF13517">
    <property type="entry name" value="FG-GAP_3"/>
    <property type="match status" value="2"/>
</dbReference>
<proteinExistence type="predicted"/>
<evidence type="ECO:0000259" key="3">
    <source>
        <dbReference type="Pfam" id="PF07593"/>
    </source>
</evidence>
<evidence type="ECO:0000313" key="4">
    <source>
        <dbReference type="EMBL" id="GAA5507810.1"/>
    </source>
</evidence>
<dbReference type="InterPro" id="IPR028994">
    <property type="entry name" value="Integrin_alpha_N"/>
</dbReference>
<feature type="chain" id="PRO_5045598662" evidence="2">
    <location>
        <begin position="36"/>
        <end position="1010"/>
    </location>
</feature>
<feature type="signal peptide" evidence="2">
    <location>
        <begin position="1"/>
        <end position="35"/>
    </location>
</feature>
<comment type="caution">
    <text evidence="4">The sequence shown here is derived from an EMBL/GenBank/DDBJ whole genome shotgun (WGS) entry which is preliminary data.</text>
</comment>
<dbReference type="Gene3D" id="1.25.40.10">
    <property type="entry name" value="Tetratricopeptide repeat domain"/>
    <property type="match status" value="2"/>
</dbReference>
<gene>
    <name evidence="4" type="primary">lapB_2</name>
    <name evidence="4" type="ORF">Rcae01_03268</name>
</gene>
<evidence type="ECO:0000313" key="5">
    <source>
        <dbReference type="Proteomes" id="UP001416858"/>
    </source>
</evidence>
<reference evidence="4 5" key="1">
    <citation type="submission" date="2024-02" db="EMBL/GenBank/DDBJ databases">
        <title>Rhodopirellula caenicola NBRC 110016.</title>
        <authorList>
            <person name="Ichikawa N."/>
            <person name="Katano-Makiyama Y."/>
            <person name="Hidaka K."/>
        </authorList>
    </citation>
    <scope>NUCLEOTIDE SEQUENCE [LARGE SCALE GENOMIC DNA]</scope>
    <source>
        <strain evidence="4 5">NBRC 110016</strain>
    </source>
</reference>
<keyword evidence="5" id="KW-1185">Reference proteome</keyword>
<accession>A0ABP9VRQ5</accession>
<dbReference type="SUPFAM" id="SSF69318">
    <property type="entry name" value="Integrin alpha N-terminal domain"/>
    <property type="match status" value="1"/>
</dbReference>
<organism evidence="4 5">
    <name type="scientific">Novipirellula caenicola</name>
    <dbReference type="NCBI Taxonomy" id="1536901"/>
    <lineage>
        <taxon>Bacteria</taxon>
        <taxon>Pseudomonadati</taxon>
        <taxon>Planctomycetota</taxon>
        <taxon>Planctomycetia</taxon>
        <taxon>Pirellulales</taxon>
        <taxon>Pirellulaceae</taxon>
        <taxon>Novipirellula</taxon>
    </lineage>
</organism>
<dbReference type="Pfam" id="PF14559">
    <property type="entry name" value="TPR_19"/>
    <property type="match status" value="1"/>
</dbReference>
<dbReference type="InterPro" id="IPR013517">
    <property type="entry name" value="FG-GAP"/>
</dbReference>
<protein>
    <submittedName>
        <fullName evidence="4">Lipopolysaccharide assembly protein B</fullName>
    </submittedName>
</protein>
<name>A0ABP9VRQ5_9BACT</name>